<feature type="transmembrane region" description="Helical" evidence="1">
    <location>
        <begin position="24"/>
        <end position="46"/>
    </location>
</feature>
<keyword evidence="1" id="KW-1133">Transmembrane helix</keyword>
<dbReference type="AlphaFoldDB" id="A0AAV5L4G1"/>
<reference evidence="2 3" key="1">
    <citation type="journal article" date="2021" name="Commun. Biol.">
        <title>The genome of Shorea leprosula (Dipterocarpaceae) highlights the ecological relevance of drought in aseasonal tropical rainforests.</title>
        <authorList>
            <person name="Ng K.K.S."/>
            <person name="Kobayashi M.J."/>
            <person name="Fawcett J.A."/>
            <person name="Hatakeyama M."/>
            <person name="Paape T."/>
            <person name="Ng C.H."/>
            <person name="Ang C.C."/>
            <person name="Tnah L.H."/>
            <person name="Lee C.T."/>
            <person name="Nishiyama T."/>
            <person name="Sese J."/>
            <person name="O'Brien M.J."/>
            <person name="Copetti D."/>
            <person name="Mohd Noor M.I."/>
            <person name="Ong R.C."/>
            <person name="Putra M."/>
            <person name="Sireger I.Z."/>
            <person name="Indrioko S."/>
            <person name="Kosugi Y."/>
            <person name="Izuno A."/>
            <person name="Isagi Y."/>
            <person name="Lee S.L."/>
            <person name="Shimizu K.K."/>
        </authorList>
    </citation>
    <scope>NUCLEOTIDE SEQUENCE [LARGE SCALE GENOMIC DNA]</scope>
    <source>
        <strain evidence="2">214</strain>
    </source>
</reference>
<evidence type="ECO:0000256" key="1">
    <source>
        <dbReference type="SAM" id="Phobius"/>
    </source>
</evidence>
<sequence>MSGVCIKPVALDQSKWLELESRNIILCWLKNGLSLPPFGISFAFLLKESNELGFFIFIFKLILMLFFLMFPAEAEAVNQMRSYVDASRPVILYIDKLFISRELGIDW</sequence>
<evidence type="ECO:0000313" key="2">
    <source>
        <dbReference type="EMBL" id="GKV32089.1"/>
    </source>
</evidence>
<keyword evidence="1" id="KW-0472">Membrane</keyword>
<keyword evidence="1" id="KW-0812">Transmembrane</keyword>
<organism evidence="2 3">
    <name type="scientific">Rubroshorea leprosula</name>
    <dbReference type="NCBI Taxonomy" id="152421"/>
    <lineage>
        <taxon>Eukaryota</taxon>
        <taxon>Viridiplantae</taxon>
        <taxon>Streptophyta</taxon>
        <taxon>Embryophyta</taxon>
        <taxon>Tracheophyta</taxon>
        <taxon>Spermatophyta</taxon>
        <taxon>Magnoliopsida</taxon>
        <taxon>eudicotyledons</taxon>
        <taxon>Gunneridae</taxon>
        <taxon>Pentapetalae</taxon>
        <taxon>rosids</taxon>
        <taxon>malvids</taxon>
        <taxon>Malvales</taxon>
        <taxon>Dipterocarpaceae</taxon>
        <taxon>Rubroshorea</taxon>
    </lineage>
</organism>
<gene>
    <name evidence="2" type="ORF">SLEP1_g40719</name>
</gene>
<dbReference type="EMBL" id="BPVZ01000094">
    <property type="protein sequence ID" value="GKV32089.1"/>
    <property type="molecule type" value="Genomic_DNA"/>
</dbReference>
<accession>A0AAV5L4G1</accession>
<name>A0AAV5L4G1_9ROSI</name>
<dbReference type="Proteomes" id="UP001054252">
    <property type="component" value="Unassembled WGS sequence"/>
</dbReference>
<feature type="transmembrane region" description="Helical" evidence="1">
    <location>
        <begin position="52"/>
        <end position="72"/>
    </location>
</feature>
<protein>
    <submittedName>
        <fullName evidence="2">Uncharacterized protein</fullName>
    </submittedName>
</protein>
<keyword evidence="3" id="KW-1185">Reference proteome</keyword>
<proteinExistence type="predicted"/>
<comment type="caution">
    <text evidence="2">The sequence shown here is derived from an EMBL/GenBank/DDBJ whole genome shotgun (WGS) entry which is preliminary data.</text>
</comment>
<evidence type="ECO:0000313" key="3">
    <source>
        <dbReference type="Proteomes" id="UP001054252"/>
    </source>
</evidence>